<dbReference type="InterPro" id="IPR003439">
    <property type="entry name" value="ABC_transporter-like_ATP-bd"/>
</dbReference>
<dbReference type="Proteomes" id="UP000001822">
    <property type="component" value="Chromosome"/>
</dbReference>
<keyword evidence="1" id="KW-0813">Transport</keyword>
<keyword evidence="2" id="KW-0547">Nucleotide-binding</keyword>
<evidence type="ECO:0000256" key="3">
    <source>
        <dbReference type="ARBA" id="ARBA00022840"/>
    </source>
</evidence>
<dbReference type="InterPro" id="IPR003593">
    <property type="entry name" value="AAA+_ATPase"/>
</dbReference>
<dbReference type="PANTHER" id="PTHR43553:SF3">
    <property type="entry name" value="ABC TRANSPORTER ATP-BINDING PROTEIN MODF"/>
    <property type="match status" value="1"/>
</dbReference>
<dbReference type="GO" id="GO:0005524">
    <property type="term" value="F:ATP binding"/>
    <property type="evidence" value="ECO:0007669"/>
    <property type="project" value="UniProtKB-KW"/>
</dbReference>
<evidence type="ECO:0000313" key="5">
    <source>
        <dbReference type="EMBL" id="ABG60868.1"/>
    </source>
</evidence>
<dbReference type="PANTHER" id="PTHR43553">
    <property type="entry name" value="HEAVY METAL TRANSPORTER"/>
    <property type="match status" value="1"/>
</dbReference>
<protein>
    <submittedName>
        <fullName evidence="5">Possible ABC-type molybdenum transporter, ATP-binding protein</fullName>
    </submittedName>
</protein>
<dbReference type="Pfam" id="PF00005">
    <property type="entry name" value="ABC_tran"/>
    <property type="match status" value="2"/>
</dbReference>
<dbReference type="PROSITE" id="PS50893">
    <property type="entry name" value="ABC_TRANSPORTER_2"/>
    <property type="match status" value="2"/>
</dbReference>
<feature type="domain" description="ABC transporter" evidence="4">
    <location>
        <begin position="257"/>
        <end position="501"/>
    </location>
</feature>
<feature type="domain" description="ABC transporter" evidence="4">
    <location>
        <begin position="6"/>
        <end position="237"/>
    </location>
</feature>
<dbReference type="GO" id="GO:0043190">
    <property type="term" value="C:ATP-binding cassette (ABC) transporter complex"/>
    <property type="evidence" value="ECO:0007669"/>
    <property type="project" value="TreeGrafter"/>
</dbReference>
<evidence type="ECO:0000259" key="4">
    <source>
        <dbReference type="PROSITE" id="PS50893"/>
    </source>
</evidence>
<dbReference type="RefSeq" id="WP_011586973.1">
    <property type="nucleotide sequence ID" value="NC_008255.1"/>
</dbReference>
<evidence type="ECO:0000256" key="2">
    <source>
        <dbReference type="ARBA" id="ARBA00022741"/>
    </source>
</evidence>
<name>A0A6N4SWL7_CYTH3</name>
<dbReference type="OrthoDB" id="9789994at2"/>
<accession>A0A6N4SWL7</accession>
<dbReference type="KEGG" id="chu:CHU_3635"/>
<reference evidence="5 6" key="1">
    <citation type="journal article" date="2007" name="Appl. Environ. Microbiol.">
        <title>Genome sequence of the cellulolytic gliding bacterium Cytophaga hutchinsonii.</title>
        <authorList>
            <person name="Xie G."/>
            <person name="Bruce D.C."/>
            <person name="Challacombe J.F."/>
            <person name="Chertkov O."/>
            <person name="Detter J.C."/>
            <person name="Gilna P."/>
            <person name="Han C.S."/>
            <person name="Lucas S."/>
            <person name="Misra M."/>
            <person name="Myers G.L."/>
            <person name="Richardson P."/>
            <person name="Tapia R."/>
            <person name="Thayer N."/>
            <person name="Thompson L.S."/>
            <person name="Brettin T.S."/>
            <person name="Henrissat B."/>
            <person name="Wilson D.B."/>
            <person name="McBride M.J."/>
        </authorList>
    </citation>
    <scope>NUCLEOTIDE SEQUENCE [LARGE SCALE GENOMIC DNA]</scope>
    <source>
        <strain evidence="6">ATCC 33406 / DSM 1761 / CIP 103989 / NBRC 15051 / NCIMB 9469 / D465</strain>
    </source>
</reference>
<dbReference type="InterPro" id="IPR027417">
    <property type="entry name" value="P-loop_NTPase"/>
</dbReference>
<evidence type="ECO:0000256" key="1">
    <source>
        <dbReference type="ARBA" id="ARBA00022448"/>
    </source>
</evidence>
<dbReference type="GO" id="GO:0016887">
    <property type="term" value="F:ATP hydrolysis activity"/>
    <property type="evidence" value="ECO:0007669"/>
    <property type="project" value="InterPro"/>
</dbReference>
<keyword evidence="3 5" id="KW-0067">ATP-binding</keyword>
<dbReference type="InterPro" id="IPR015856">
    <property type="entry name" value="ABC_transpr_CbiO/EcfA_su"/>
</dbReference>
<dbReference type="EMBL" id="CP000383">
    <property type="protein sequence ID" value="ABG60868.1"/>
    <property type="molecule type" value="Genomic_DNA"/>
</dbReference>
<gene>
    <name evidence="5" type="primary">modF</name>
    <name evidence="5" type="ordered locus">CHU_3635</name>
</gene>
<dbReference type="AlphaFoldDB" id="A0A6N4SWL7"/>
<dbReference type="InterPro" id="IPR050095">
    <property type="entry name" value="ECF_ABC_transporter_ATP-bd"/>
</dbReference>
<dbReference type="SMART" id="SM00382">
    <property type="entry name" value="AAA"/>
    <property type="match status" value="2"/>
</dbReference>
<evidence type="ECO:0000313" key="6">
    <source>
        <dbReference type="Proteomes" id="UP000001822"/>
    </source>
</evidence>
<dbReference type="CDD" id="cd03225">
    <property type="entry name" value="ABC_cobalt_CbiO_domain1"/>
    <property type="match status" value="1"/>
</dbReference>
<dbReference type="SUPFAM" id="SSF52540">
    <property type="entry name" value="P-loop containing nucleoside triphosphate hydrolases"/>
    <property type="match status" value="2"/>
</dbReference>
<organism evidence="5 6">
    <name type="scientific">Cytophaga hutchinsonii (strain ATCC 33406 / DSM 1761 / CIP 103989 / NBRC 15051 / NCIMB 9469 / D465)</name>
    <dbReference type="NCBI Taxonomy" id="269798"/>
    <lineage>
        <taxon>Bacteria</taxon>
        <taxon>Pseudomonadati</taxon>
        <taxon>Bacteroidota</taxon>
        <taxon>Cytophagia</taxon>
        <taxon>Cytophagales</taxon>
        <taxon>Cytophagaceae</taxon>
        <taxon>Cytophaga</taxon>
    </lineage>
</organism>
<sequence>MPSPIIHAQNLSLSIESENILNNISFSINTGECIVLTGASGSGKTSLAKILAGHWKASSGEIHFSSPDLKKTIVQQQHDFRYAFETKSYFGQRYDRNYSGNFPTVNDILLKEKSAATDLQRVVTQLNLSEKLQQPVIELSNGEGKRLQLALALLTKPDVLILDQPFIGLDTATRGELHQLLEKIKEQKITVILITTPDEIPACADQIFLMRAGTLCAQTKDAPGIIEEMQQQQNGSVNWEDLKEISVSAFPPFEVAVHMNHVNVSFGNKKILDDISWTVKRGEHWALLGHNGSGKSTLLSLINADNPQVYLNDVFLFDQKRGNGESIWEIKKKIGYVSPEMHNHVLRGSSYIQSQALAKNDYSLGGFSQDKTTCFEIVSSGVNDQVGSSTRLTAMQQKTVTYWMEALDVIHLKQRAFYKTSLGQQRLLLLARALVKNPPVLILDEPCQGLDKEQTQRFTSLVDTVCNHIEKTLIYVSHYASDMPSCIDHVLMLENGRVKEN</sequence>
<dbReference type="Gene3D" id="3.40.50.300">
    <property type="entry name" value="P-loop containing nucleotide triphosphate hydrolases"/>
    <property type="match status" value="2"/>
</dbReference>
<proteinExistence type="predicted"/>
<dbReference type="GO" id="GO:0042626">
    <property type="term" value="F:ATPase-coupled transmembrane transporter activity"/>
    <property type="evidence" value="ECO:0007669"/>
    <property type="project" value="TreeGrafter"/>
</dbReference>
<keyword evidence="6" id="KW-1185">Reference proteome</keyword>